<dbReference type="SMART" id="SM00646">
    <property type="entry name" value="Ami_3"/>
    <property type="match status" value="1"/>
</dbReference>
<gene>
    <name evidence="3" type="primary">lytC_13</name>
    <name evidence="3" type="ORF">SDC9_134172</name>
</gene>
<dbReference type="CDD" id="cd02696">
    <property type="entry name" value="MurNAc-LAA"/>
    <property type="match status" value="1"/>
</dbReference>
<sequence>MLYFQKAPQASTVAGKPLTGVRVLLDAGHGGTDKGAAGIGAGSGTTEKTVNLALTLAVQERLEQLGATVLMSRTDDTFPTLQDRWAMQQKDRPDFFIALHHNSTGLTKDTSEAKGLEVYYFDRISASFAQNLMDTVAAATARATDTPKWNYFYVTRITSAPSVLFEFGYLVNPQEYEDCTSEAGIRAAAEGVAEGILRSLPATP</sequence>
<protein>
    <submittedName>
        <fullName evidence="3">N-acetylmuramoyl-L-alanine amidase LytC</fullName>
        <ecNumber evidence="3">3.5.1.28</ecNumber>
    </submittedName>
</protein>
<organism evidence="3">
    <name type="scientific">bioreactor metagenome</name>
    <dbReference type="NCBI Taxonomy" id="1076179"/>
    <lineage>
        <taxon>unclassified sequences</taxon>
        <taxon>metagenomes</taxon>
        <taxon>ecological metagenomes</taxon>
    </lineage>
</organism>
<dbReference type="InterPro" id="IPR050695">
    <property type="entry name" value="N-acetylmuramoyl_amidase_3"/>
</dbReference>
<dbReference type="GO" id="GO:0030288">
    <property type="term" value="C:outer membrane-bounded periplasmic space"/>
    <property type="evidence" value="ECO:0007669"/>
    <property type="project" value="TreeGrafter"/>
</dbReference>
<dbReference type="EC" id="3.5.1.28" evidence="3"/>
<reference evidence="3" key="1">
    <citation type="submission" date="2019-08" db="EMBL/GenBank/DDBJ databases">
        <authorList>
            <person name="Kucharzyk K."/>
            <person name="Murdoch R.W."/>
            <person name="Higgins S."/>
            <person name="Loffler F."/>
        </authorList>
    </citation>
    <scope>NUCLEOTIDE SEQUENCE</scope>
</reference>
<proteinExistence type="predicted"/>
<keyword evidence="1 3" id="KW-0378">Hydrolase</keyword>
<evidence type="ECO:0000259" key="2">
    <source>
        <dbReference type="SMART" id="SM00646"/>
    </source>
</evidence>
<dbReference type="AlphaFoldDB" id="A0A645DCW7"/>
<dbReference type="GO" id="GO:0009253">
    <property type="term" value="P:peptidoglycan catabolic process"/>
    <property type="evidence" value="ECO:0007669"/>
    <property type="project" value="InterPro"/>
</dbReference>
<name>A0A645DCW7_9ZZZZ</name>
<dbReference type="PANTHER" id="PTHR30404">
    <property type="entry name" value="N-ACETYLMURAMOYL-L-ALANINE AMIDASE"/>
    <property type="match status" value="1"/>
</dbReference>
<dbReference type="EMBL" id="VSSQ01034981">
    <property type="protein sequence ID" value="MPM87079.1"/>
    <property type="molecule type" value="Genomic_DNA"/>
</dbReference>
<evidence type="ECO:0000313" key="3">
    <source>
        <dbReference type="EMBL" id="MPM87079.1"/>
    </source>
</evidence>
<dbReference type="InterPro" id="IPR002508">
    <property type="entry name" value="MurNAc-LAA_cat"/>
</dbReference>
<evidence type="ECO:0000256" key="1">
    <source>
        <dbReference type="ARBA" id="ARBA00022801"/>
    </source>
</evidence>
<dbReference type="Gene3D" id="3.40.630.40">
    <property type="entry name" value="Zn-dependent exopeptidases"/>
    <property type="match status" value="1"/>
</dbReference>
<comment type="caution">
    <text evidence="3">The sequence shown here is derived from an EMBL/GenBank/DDBJ whole genome shotgun (WGS) entry which is preliminary data.</text>
</comment>
<dbReference type="SUPFAM" id="SSF53187">
    <property type="entry name" value="Zn-dependent exopeptidases"/>
    <property type="match status" value="1"/>
</dbReference>
<dbReference type="GO" id="GO:0008745">
    <property type="term" value="F:N-acetylmuramoyl-L-alanine amidase activity"/>
    <property type="evidence" value="ECO:0007669"/>
    <property type="project" value="UniProtKB-EC"/>
</dbReference>
<dbReference type="Pfam" id="PF01520">
    <property type="entry name" value="Amidase_3"/>
    <property type="match status" value="1"/>
</dbReference>
<dbReference type="PANTHER" id="PTHR30404:SF0">
    <property type="entry name" value="N-ACETYLMURAMOYL-L-ALANINE AMIDASE AMIC"/>
    <property type="match status" value="1"/>
</dbReference>
<accession>A0A645DCW7</accession>
<feature type="domain" description="MurNAc-LAA" evidence="2">
    <location>
        <begin position="87"/>
        <end position="197"/>
    </location>
</feature>